<feature type="region of interest" description="Disordered" evidence="1">
    <location>
        <begin position="248"/>
        <end position="276"/>
    </location>
</feature>
<sequence length="587" mass="60458">MQAAALLAIDPAGLGGASLRAMPGPVRDAWLALLRGLLPAGTPWRRVPLAVGDSRLLGGLDLTATLQSGRPVAERGLLAEADGGVLVLAMAERVTANTAAHLAMALDTGEAIAERDGLALRAPARLAVVALDEGLAPEEAPPAALLERLAFRLDLHAIAPREAEGEAPDVAAARARLPAVTAGDDILVALCGTALALGIGTLRAPVLALRAARAAAALAGRDAVTEDDAALAARLVLGPRALVLPAEAPAEEPGSEAEQPAPEPPPDPGEEDDLPDPQALQDMILAAAAAAVPAHLLDGLKLGEAARSRTPGKAGAQKASPRRGRPIGVRAGEPRGGARLALVETLRAAAPWQRLRRRSAAPIAARPGEDMPRRIEIRPGEDTPRRIEIRREDLRIRRFRQRSETATIFAVDASGSAALHRLGEAKGAVELLLADCYVRRDKVALLAFRGTGAELLLPPTSSLVRAKRSLAGLPGGGGTPVAAALDAALALADAVRRKGQTPLLVMLTDGRANVARDGAGGRARAEAEALEAARALRAARVACVLVDVSPRPAEAGRRLAAEMGAKYLALPYADAATLSRAVKAEAA</sequence>
<reference evidence="3 4" key="1">
    <citation type="journal article" date="2016" name="J. Microbiol.">
        <title>Dankookia rubra gen. nov., sp. nov., an alphaproteobacterium isolated from sediment of a shallow stream.</title>
        <authorList>
            <person name="Kim W.H."/>
            <person name="Kim D.H."/>
            <person name="Kang K."/>
            <person name="Ahn T.Y."/>
        </authorList>
    </citation>
    <scope>NUCLEOTIDE SEQUENCE [LARGE SCALE GENOMIC DNA]</scope>
    <source>
        <strain evidence="3 4">JCM30602</strain>
    </source>
</reference>
<dbReference type="InterPro" id="IPR041628">
    <property type="entry name" value="ChlI/MoxR_AAA_lid"/>
</dbReference>
<dbReference type="Proteomes" id="UP000295096">
    <property type="component" value="Unassembled WGS sequence"/>
</dbReference>
<dbReference type="Pfam" id="PF17863">
    <property type="entry name" value="AAA_lid_2"/>
    <property type="match status" value="1"/>
</dbReference>
<dbReference type="InterPro" id="IPR027417">
    <property type="entry name" value="P-loop_NTPase"/>
</dbReference>
<accession>A0A4R5QKX3</accession>
<dbReference type="InterPro" id="IPR002035">
    <property type="entry name" value="VWF_A"/>
</dbReference>
<organism evidence="3 4">
    <name type="scientific">Dankookia rubra</name>
    <dbReference type="NCBI Taxonomy" id="1442381"/>
    <lineage>
        <taxon>Bacteria</taxon>
        <taxon>Pseudomonadati</taxon>
        <taxon>Pseudomonadota</taxon>
        <taxon>Alphaproteobacteria</taxon>
        <taxon>Acetobacterales</taxon>
        <taxon>Roseomonadaceae</taxon>
        <taxon>Dankookia</taxon>
    </lineage>
</organism>
<dbReference type="SMART" id="SM00327">
    <property type="entry name" value="VWA"/>
    <property type="match status" value="1"/>
</dbReference>
<dbReference type="InterPro" id="IPR036465">
    <property type="entry name" value="vWFA_dom_sf"/>
</dbReference>
<dbReference type="Pfam" id="PF13519">
    <property type="entry name" value="VWA_2"/>
    <property type="match status" value="1"/>
</dbReference>
<dbReference type="PROSITE" id="PS50234">
    <property type="entry name" value="VWFA"/>
    <property type="match status" value="1"/>
</dbReference>
<dbReference type="PANTHER" id="PTHR43473">
    <property type="entry name" value="MAGNESIUM-CHELATASE SUBUNIT CHLD, CHLOROPLASTIC"/>
    <property type="match status" value="1"/>
</dbReference>
<dbReference type="AlphaFoldDB" id="A0A4R5QKX3"/>
<dbReference type="SUPFAM" id="SSF52540">
    <property type="entry name" value="P-loop containing nucleoside triphosphate hydrolases"/>
    <property type="match status" value="1"/>
</dbReference>
<evidence type="ECO:0000256" key="1">
    <source>
        <dbReference type="SAM" id="MobiDB-lite"/>
    </source>
</evidence>
<name>A0A4R5QKX3_9PROT</name>
<dbReference type="EMBL" id="SMSJ01000006">
    <property type="protein sequence ID" value="TDH63337.1"/>
    <property type="molecule type" value="Genomic_DNA"/>
</dbReference>
<evidence type="ECO:0000313" key="3">
    <source>
        <dbReference type="EMBL" id="TDH63337.1"/>
    </source>
</evidence>
<feature type="domain" description="VWFA" evidence="2">
    <location>
        <begin position="406"/>
        <end position="586"/>
    </location>
</feature>
<evidence type="ECO:0000259" key="2">
    <source>
        <dbReference type="PROSITE" id="PS50234"/>
    </source>
</evidence>
<dbReference type="Gene3D" id="3.40.50.410">
    <property type="entry name" value="von Willebrand factor, type A domain"/>
    <property type="match status" value="1"/>
</dbReference>
<proteinExistence type="predicted"/>
<dbReference type="NCBIfam" id="NF009943">
    <property type="entry name" value="PRK13406.1"/>
    <property type="match status" value="1"/>
</dbReference>
<dbReference type="Gene3D" id="3.40.50.300">
    <property type="entry name" value="P-loop containing nucleotide triphosphate hydrolases"/>
    <property type="match status" value="1"/>
</dbReference>
<protein>
    <submittedName>
        <fullName evidence="3">Magnesium chelatase subunit D</fullName>
    </submittedName>
</protein>
<dbReference type="Gene3D" id="1.10.8.80">
    <property type="entry name" value="Magnesium chelatase subunit I, C-Terminal domain"/>
    <property type="match status" value="1"/>
</dbReference>
<dbReference type="OrthoDB" id="9775079at2"/>
<comment type="caution">
    <text evidence="3">The sequence shown here is derived from an EMBL/GenBank/DDBJ whole genome shotgun (WGS) entry which is preliminary data.</text>
</comment>
<keyword evidence="4" id="KW-1185">Reference proteome</keyword>
<dbReference type="PANTHER" id="PTHR43473:SF2">
    <property type="entry name" value="MAGNESIUM-CHELATASE SUBUNIT CHLD, CHLOROPLASTIC"/>
    <property type="match status" value="1"/>
</dbReference>
<gene>
    <name evidence="3" type="ORF">E2C06_07350</name>
</gene>
<feature type="region of interest" description="Disordered" evidence="1">
    <location>
        <begin position="307"/>
        <end position="333"/>
    </location>
</feature>
<evidence type="ECO:0000313" key="4">
    <source>
        <dbReference type="Proteomes" id="UP000295096"/>
    </source>
</evidence>
<dbReference type="SUPFAM" id="SSF53300">
    <property type="entry name" value="vWA-like"/>
    <property type="match status" value="1"/>
</dbReference>